<keyword evidence="4" id="KW-0406">Ion transport</keyword>
<comment type="subcellular location">
    <subcellularLocation>
        <location evidence="1">Cell envelope</location>
    </subcellularLocation>
</comment>
<comment type="similarity">
    <text evidence="2">Belongs to the bacterial solute-binding protein 8 family.</text>
</comment>
<feature type="domain" description="Fe/B12 periplasmic-binding" evidence="7">
    <location>
        <begin position="36"/>
        <end position="292"/>
    </location>
</feature>
<feature type="signal peptide" evidence="6">
    <location>
        <begin position="1"/>
        <end position="30"/>
    </location>
</feature>
<feature type="chain" id="PRO_5002295187" evidence="6">
    <location>
        <begin position="31"/>
        <end position="292"/>
    </location>
</feature>
<gene>
    <name evidence="8" type="ORF">TM49_07450</name>
</gene>
<organism evidence="8 9">
    <name type="scientific">Martelella endophytica</name>
    <dbReference type="NCBI Taxonomy" id="1486262"/>
    <lineage>
        <taxon>Bacteria</taxon>
        <taxon>Pseudomonadati</taxon>
        <taxon>Pseudomonadota</taxon>
        <taxon>Alphaproteobacteria</taxon>
        <taxon>Hyphomicrobiales</taxon>
        <taxon>Aurantimonadaceae</taxon>
        <taxon>Martelella</taxon>
    </lineage>
</organism>
<dbReference type="Gene3D" id="3.40.50.1980">
    <property type="entry name" value="Nitrogenase molybdenum iron protein domain"/>
    <property type="match status" value="2"/>
</dbReference>
<dbReference type="RefSeq" id="WP_052699747.1">
    <property type="nucleotide sequence ID" value="NZ_CP010803.1"/>
</dbReference>
<dbReference type="AlphaFoldDB" id="A0A0D5LN49"/>
<dbReference type="GO" id="GO:1901678">
    <property type="term" value="P:iron coordination entity transport"/>
    <property type="evidence" value="ECO:0007669"/>
    <property type="project" value="UniProtKB-ARBA"/>
</dbReference>
<dbReference type="PANTHER" id="PTHR30532:SF1">
    <property type="entry name" value="IRON(3+)-HYDROXAMATE-BINDING PROTEIN FHUD"/>
    <property type="match status" value="1"/>
</dbReference>
<dbReference type="GO" id="GO:0030288">
    <property type="term" value="C:outer membrane-bounded periplasmic space"/>
    <property type="evidence" value="ECO:0007669"/>
    <property type="project" value="TreeGrafter"/>
</dbReference>
<dbReference type="Proteomes" id="UP000032611">
    <property type="component" value="Chromosome"/>
</dbReference>
<dbReference type="PRINTS" id="PR01715">
    <property type="entry name" value="FERRIBNDNGPP"/>
</dbReference>
<keyword evidence="3" id="KW-0813">Transport</keyword>
<dbReference type="SUPFAM" id="SSF53807">
    <property type="entry name" value="Helical backbone' metal receptor"/>
    <property type="match status" value="1"/>
</dbReference>
<keyword evidence="4" id="KW-0410">Iron transport</keyword>
<evidence type="ECO:0000256" key="2">
    <source>
        <dbReference type="ARBA" id="ARBA00008814"/>
    </source>
</evidence>
<dbReference type="PATRIC" id="fig|1486262.3.peg.1537"/>
<proteinExistence type="inferred from homology"/>
<dbReference type="Pfam" id="PF01497">
    <property type="entry name" value="Peripla_BP_2"/>
    <property type="match status" value="1"/>
</dbReference>
<dbReference type="InterPro" id="IPR051313">
    <property type="entry name" value="Bact_iron-sidero_bind"/>
</dbReference>
<dbReference type="InterPro" id="IPR002491">
    <property type="entry name" value="ABC_transptr_periplasmic_BD"/>
</dbReference>
<keyword evidence="5 6" id="KW-0732">Signal</keyword>
<keyword evidence="9" id="KW-1185">Reference proteome</keyword>
<evidence type="ECO:0000256" key="1">
    <source>
        <dbReference type="ARBA" id="ARBA00004196"/>
    </source>
</evidence>
<evidence type="ECO:0000313" key="9">
    <source>
        <dbReference type="Proteomes" id="UP000032611"/>
    </source>
</evidence>
<reference evidence="8 9" key="1">
    <citation type="journal article" date="2015" name="Genome Announc.">
        <title>Complete genome sequence of Martelella endophytica YC6887, which has antifungal activity associated with a halophyte.</title>
        <authorList>
            <person name="Khan A."/>
            <person name="Khan H."/>
            <person name="Chung E.J."/>
            <person name="Hossain M.T."/>
            <person name="Chung Y.R."/>
        </authorList>
    </citation>
    <scope>NUCLEOTIDE SEQUENCE [LARGE SCALE GENOMIC DNA]</scope>
    <source>
        <strain evidence="8">YC6887</strain>
    </source>
</reference>
<evidence type="ECO:0000256" key="6">
    <source>
        <dbReference type="SAM" id="SignalP"/>
    </source>
</evidence>
<protein>
    <submittedName>
        <fullName evidence="8">ABC transporter substrate-binding protein</fullName>
    </submittedName>
</protein>
<name>A0A0D5LN49_MAREN</name>
<evidence type="ECO:0000313" key="8">
    <source>
        <dbReference type="EMBL" id="AJY45561.1"/>
    </source>
</evidence>
<dbReference type="HOGENOM" id="CLU_038034_10_0_5"/>
<dbReference type="PROSITE" id="PS50983">
    <property type="entry name" value="FE_B12_PBP"/>
    <property type="match status" value="1"/>
</dbReference>
<dbReference type="KEGG" id="mey:TM49_07450"/>
<keyword evidence="4" id="KW-0408">Iron</keyword>
<sequence>MPSSAKHALTRRQFVAASLPVLLMGNAAFASQQGPRLAVLDWAWAETVLALGAEPYAVAEAPLYNERVVSPALPATTIDLGLRSWPNMELLKSLHPGLIITQAGYGVPESRLETIAPTMALPLFTEDRTPLALAESGMSAIAERLDRKAEGDAYIARFDEALSKMRDTLAGDDGRPVLIVKFAGERLVDIYGRGSLFDDVLQRLGLENAWQEVGNRWGFSTAGLDAIARHRDARLVIIEPGPPPSLAQSRLWNTIPSVGAGRVFTIPPTWVFGGLPSALRFGRILTEALTPA</sequence>
<evidence type="ECO:0000256" key="5">
    <source>
        <dbReference type="ARBA" id="ARBA00022729"/>
    </source>
</evidence>
<accession>A0A0D5LN49</accession>
<dbReference type="EMBL" id="CP010803">
    <property type="protein sequence ID" value="AJY45561.1"/>
    <property type="molecule type" value="Genomic_DNA"/>
</dbReference>
<evidence type="ECO:0000256" key="3">
    <source>
        <dbReference type="ARBA" id="ARBA00022448"/>
    </source>
</evidence>
<dbReference type="STRING" id="1486262.TM49_07450"/>
<evidence type="ECO:0000256" key="4">
    <source>
        <dbReference type="ARBA" id="ARBA00022496"/>
    </source>
</evidence>
<evidence type="ECO:0000259" key="7">
    <source>
        <dbReference type="PROSITE" id="PS50983"/>
    </source>
</evidence>
<dbReference type="OrthoDB" id="8370650at2"/>
<dbReference type="PANTHER" id="PTHR30532">
    <property type="entry name" value="IRON III DICITRATE-BINDING PERIPLASMIC PROTEIN"/>
    <property type="match status" value="1"/>
</dbReference>